<dbReference type="GO" id="GO:0008115">
    <property type="term" value="F:sarcosine oxidase activity"/>
    <property type="evidence" value="ECO:0007669"/>
    <property type="project" value="TreeGrafter"/>
</dbReference>
<evidence type="ECO:0000256" key="4">
    <source>
        <dbReference type="ARBA" id="ARBA00022827"/>
    </source>
</evidence>
<organism evidence="8 9">
    <name type="scientific">Exophiala sideris</name>
    <dbReference type="NCBI Taxonomy" id="1016849"/>
    <lineage>
        <taxon>Eukaryota</taxon>
        <taxon>Fungi</taxon>
        <taxon>Dikarya</taxon>
        <taxon>Ascomycota</taxon>
        <taxon>Pezizomycotina</taxon>
        <taxon>Eurotiomycetes</taxon>
        <taxon>Chaetothyriomycetidae</taxon>
        <taxon>Chaetothyriales</taxon>
        <taxon>Herpotrichiellaceae</taxon>
        <taxon>Exophiala</taxon>
    </lineage>
</organism>
<evidence type="ECO:0000256" key="5">
    <source>
        <dbReference type="ARBA" id="ARBA00023002"/>
    </source>
</evidence>
<dbReference type="GO" id="GO:0004657">
    <property type="term" value="F:proline dehydrogenase activity"/>
    <property type="evidence" value="ECO:0007669"/>
    <property type="project" value="TreeGrafter"/>
</dbReference>
<evidence type="ECO:0000313" key="8">
    <source>
        <dbReference type="EMBL" id="KIV86731.1"/>
    </source>
</evidence>
<dbReference type="InterPro" id="IPR045170">
    <property type="entry name" value="MTOX"/>
</dbReference>
<evidence type="ECO:0000256" key="3">
    <source>
        <dbReference type="ARBA" id="ARBA00022630"/>
    </source>
</evidence>
<dbReference type="PANTHER" id="PTHR10961">
    <property type="entry name" value="PEROXISOMAL SARCOSINE OXIDASE"/>
    <property type="match status" value="1"/>
</dbReference>
<dbReference type="STRING" id="1016849.A0A0D1XF51"/>
<dbReference type="InterPro" id="IPR036188">
    <property type="entry name" value="FAD/NAD-bd_sf"/>
</dbReference>
<protein>
    <recommendedName>
        <fullName evidence="7">FAD dependent oxidoreductase domain-containing protein</fullName>
    </recommendedName>
</protein>
<dbReference type="AlphaFoldDB" id="A0A0D1XF51"/>
<reference evidence="8 9" key="1">
    <citation type="submission" date="2015-01" db="EMBL/GenBank/DDBJ databases">
        <title>The Genome Sequence of Exophiala sideris CBS121828.</title>
        <authorList>
            <consortium name="The Broad Institute Genomics Platform"/>
            <person name="Cuomo C."/>
            <person name="de Hoog S."/>
            <person name="Gorbushina A."/>
            <person name="Stielow B."/>
            <person name="Teixiera M."/>
            <person name="Abouelleil A."/>
            <person name="Chapman S.B."/>
            <person name="Priest M."/>
            <person name="Young S.K."/>
            <person name="Wortman J."/>
            <person name="Nusbaum C."/>
            <person name="Birren B."/>
        </authorList>
    </citation>
    <scope>NUCLEOTIDE SEQUENCE [LARGE SCALE GENOMIC DNA]</scope>
    <source>
        <strain evidence="8 9">CBS 121828</strain>
    </source>
</reference>
<evidence type="ECO:0000256" key="2">
    <source>
        <dbReference type="ARBA" id="ARBA00010989"/>
    </source>
</evidence>
<accession>A0A0D1XF51</accession>
<dbReference type="PANTHER" id="PTHR10961:SF46">
    <property type="entry name" value="PEROXISOMAL SARCOSINE OXIDASE"/>
    <property type="match status" value="1"/>
</dbReference>
<dbReference type="HOGENOM" id="CLU_007884_0_1_1"/>
<dbReference type="Gene3D" id="3.30.9.10">
    <property type="entry name" value="D-Amino Acid Oxidase, subunit A, domain 2"/>
    <property type="match status" value="1"/>
</dbReference>
<dbReference type="OrthoDB" id="2219495at2759"/>
<keyword evidence="4" id="KW-0274">FAD</keyword>
<dbReference type="Pfam" id="PF01266">
    <property type="entry name" value="DAO"/>
    <property type="match status" value="1"/>
</dbReference>
<dbReference type="Gene3D" id="3.50.50.60">
    <property type="entry name" value="FAD/NAD(P)-binding domain"/>
    <property type="match status" value="1"/>
</dbReference>
<comment type="similarity">
    <text evidence="2">Belongs to the MSOX/MTOX family.</text>
</comment>
<name>A0A0D1XF51_9EURO</name>
<evidence type="ECO:0000256" key="1">
    <source>
        <dbReference type="ARBA" id="ARBA00001974"/>
    </source>
</evidence>
<dbReference type="InterPro" id="IPR006076">
    <property type="entry name" value="FAD-dep_OxRdtase"/>
</dbReference>
<keyword evidence="3" id="KW-0285">Flavoprotein</keyword>
<gene>
    <name evidence="8" type="ORF">PV11_02326</name>
</gene>
<feature type="region of interest" description="Disordered" evidence="6">
    <location>
        <begin position="417"/>
        <end position="442"/>
    </location>
</feature>
<evidence type="ECO:0000313" key="9">
    <source>
        <dbReference type="Proteomes" id="UP000053599"/>
    </source>
</evidence>
<feature type="domain" description="FAD dependent oxidoreductase" evidence="7">
    <location>
        <begin position="11"/>
        <end position="397"/>
    </location>
</feature>
<sequence length="442" mass="48753">MGSQTPFPSTVVVIGAGVFGLSTSLAIAKRYPATKIIVVDRLIPPVADGTSVDTTRCIRSDYVDPIYAQLAKVAQKKIQEDPDLSRFLFQQGMTFACDGHPSRFTKIWKTTLETAKTLSGPENIVEQLTRDQVYQHIHGESSQSVPTSELKGGSRWNQAYCNLSAAFIDAKECIQIYYDRCMKVPSISFRCGSAVDHITVVGSQSQGVVLENGTSITADMVIVAAGAWSNKLVYLGNRVVPVGHEVAWIKVTEEEARRWKDMSISTNLSTGLNMFPPYRGEIKILRRSPGYKNTVVVAHPEDPTKQISISWPRTIVSNPTDIIPADAEAAMRADLREIMPDLADRPFDRSRICWISTTPTGDFLITPHPFIAGIHLATGGSAHAWKFLPIIGDLVVDSMEGSLSPELVDKWAFHKDSTAKDESSPRMDGDPEELKDIVRHRL</sequence>
<dbReference type="SUPFAM" id="SSF51905">
    <property type="entry name" value="FAD/NAD(P)-binding domain"/>
    <property type="match status" value="1"/>
</dbReference>
<comment type="cofactor">
    <cofactor evidence="1">
        <name>FAD</name>
        <dbReference type="ChEBI" id="CHEBI:57692"/>
    </cofactor>
</comment>
<evidence type="ECO:0000259" key="7">
    <source>
        <dbReference type="Pfam" id="PF01266"/>
    </source>
</evidence>
<dbReference type="GO" id="GO:0050031">
    <property type="term" value="F:L-pipecolate oxidase activity"/>
    <property type="evidence" value="ECO:0007669"/>
    <property type="project" value="TreeGrafter"/>
</dbReference>
<evidence type="ECO:0000256" key="6">
    <source>
        <dbReference type="SAM" id="MobiDB-lite"/>
    </source>
</evidence>
<dbReference type="EMBL" id="KN846951">
    <property type="protein sequence ID" value="KIV86731.1"/>
    <property type="molecule type" value="Genomic_DNA"/>
</dbReference>
<dbReference type="Proteomes" id="UP000053599">
    <property type="component" value="Unassembled WGS sequence"/>
</dbReference>
<keyword evidence="5" id="KW-0560">Oxidoreductase</keyword>
<proteinExistence type="inferred from homology"/>
<dbReference type="GO" id="GO:0050660">
    <property type="term" value="F:flavin adenine dinucleotide binding"/>
    <property type="evidence" value="ECO:0007669"/>
    <property type="project" value="InterPro"/>
</dbReference>